<name>A0ABD5YTS7_9EURY</name>
<protein>
    <recommendedName>
        <fullName evidence="3">SAM-dependent methyltransferase</fullName>
    </recommendedName>
</protein>
<dbReference type="AlphaFoldDB" id="A0ABD5YTS7"/>
<dbReference type="EMBL" id="JBHTAX010000001">
    <property type="protein sequence ID" value="MFC7190915.1"/>
    <property type="molecule type" value="Genomic_DNA"/>
</dbReference>
<comment type="caution">
    <text evidence="1">The sequence shown here is derived from an EMBL/GenBank/DDBJ whole genome shotgun (WGS) entry which is preliminary data.</text>
</comment>
<evidence type="ECO:0000313" key="1">
    <source>
        <dbReference type="EMBL" id="MFC7190915.1"/>
    </source>
</evidence>
<keyword evidence="2" id="KW-1185">Reference proteome</keyword>
<organism evidence="1 2">
    <name type="scientific">Halocatena marina</name>
    <dbReference type="NCBI Taxonomy" id="2934937"/>
    <lineage>
        <taxon>Archaea</taxon>
        <taxon>Methanobacteriati</taxon>
        <taxon>Methanobacteriota</taxon>
        <taxon>Stenosarchaea group</taxon>
        <taxon>Halobacteria</taxon>
        <taxon>Halobacteriales</taxon>
        <taxon>Natronomonadaceae</taxon>
        <taxon>Halocatena</taxon>
    </lineage>
</organism>
<dbReference type="Proteomes" id="UP001596417">
    <property type="component" value="Unassembled WGS sequence"/>
</dbReference>
<sequence>MTDTDTYEVEEFARIGRTFEEYAHMFDLEPATLTDRSVLDCPSGVASFVATAHEREIPATGADLIYGQSVSDLERQCERDYEHAVSELSAKKELFEWDFYGDVEQRCQLLRQAYETFLDDYPKHSDRYVPTALPELPFVSNAFSVVLSAHFLFLYGDRLDYEFHITSLRELARVAADEVRIFPLTELDTSVYSQLDAIIEELQSDGFTVERRRVPFEFQTGANEMLQITDT</sequence>
<accession>A0ABD5YTS7</accession>
<dbReference type="GeneID" id="76200589"/>
<proteinExistence type="predicted"/>
<evidence type="ECO:0008006" key="3">
    <source>
        <dbReference type="Google" id="ProtNLM"/>
    </source>
</evidence>
<reference evidence="1 2" key="1">
    <citation type="journal article" date="2019" name="Int. J. Syst. Evol. Microbiol.">
        <title>The Global Catalogue of Microorganisms (GCM) 10K type strain sequencing project: providing services to taxonomists for standard genome sequencing and annotation.</title>
        <authorList>
            <consortium name="The Broad Institute Genomics Platform"/>
            <consortium name="The Broad Institute Genome Sequencing Center for Infectious Disease"/>
            <person name="Wu L."/>
            <person name="Ma J."/>
        </authorList>
    </citation>
    <scope>NUCLEOTIDE SEQUENCE [LARGE SCALE GENOMIC DNA]</scope>
    <source>
        <strain evidence="1 2">RDMS1</strain>
    </source>
</reference>
<gene>
    <name evidence="1" type="ORF">ACFQL7_14500</name>
</gene>
<evidence type="ECO:0000313" key="2">
    <source>
        <dbReference type="Proteomes" id="UP001596417"/>
    </source>
</evidence>
<dbReference type="RefSeq" id="WP_264555863.1">
    <property type="nucleotide sequence ID" value="NZ_CP109979.1"/>
</dbReference>